<feature type="compositionally biased region" description="Polar residues" evidence="2">
    <location>
        <begin position="391"/>
        <end position="411"/>
    </location>
</feature>
<keyword evidence="4" id="KW-1185">Reference proteome</keyword>
<feature type="region of interest" description="Disordered" evidence="2">
    <location>
        <begin position="70"/>
        <end position="107"/>
    </location>
</feature>
<comment type="caution">
    <text evidence="3">The sequence shown here is derived from an EMBL/GenBank/DDBJ whole genome shotgun (WGS) entry which is preliminary data.</text>
</comment>
<feature type="compositionally biased region" description="Polar residues" evidence="2">
    <location>
        <begin position="556"/>
        <end position="566"/>
    </location>
</feature>
<dbReference type="AlphaFoldDB" id="A0AAN8JFH7"/>
<feature type="compositionally biased region" description="Basic and acidic residues" evidence="2">
    <location>
        <begin position="70"/>
        <end position="96"/>
    </location>
</feature>
<dbReference type="EMBL" id="JAZGQO010000011">
    <property type="protein sequence ID" value="KAK6174395.1"/>
    <property type="molecule type" value="Genomic_DNA"/>
</dbReference>
<dbReference type="PANTHER" id="PTHR46657">
    <property type="entry name" value="CENTROSOMAL PROTEIN OF 128 KDA"/>
    <property type="match status" value="1"/>
</dbReference>
<dbReference type="GO" id="GO:0000922">
    <property type="term" value="C:spindle pole"/>
    <property type="evidence" value="ECO:0007669"/>
    <property type="project" value="TreeGrafter"/>
</dbReference>
<feature type="region of interest" description="Disordered" evidence="2">
    <location>
        <begin position="391"/>
        <end position="423"/>
    </location>
</feature>
<evidence type="ECO:0000313" key="4">
    <source>
        <dbReference type="Proteomes" id="UP001347796"/>
    </source>
</evidence>
<feature type="compositionally biased region" description="Basic and acidic residues" evidence="2">
    <location>
        <begin position="412"/>
        <end position="423"/>
    </location>
</feature>
<dbReference type="Proteomes" id="UP001347796">
    <property type="component" value="Unassembled WGS sequence"/>
</dbReference>
<accession>A0AAN8JFH7</accession>
<evidence type="ECO:0000256" key="2">
    <source>
        <dbReference type="SAM" id="MobiDB-lite"/>
    </source>
</evidence>
<dbReference type="GO" id="GO:0005814">
    <property type="term" value="C:centriole"/>
    <property type="evidence" value="ECO:0007669"/>
    <property type="project" value="TreeGrafter"/>
</dbReference>
<dbReference type="InterPro" id="IPR026652">
    <property type="entry name" value="CEP128"/>
</dbReference>
<evidence type="ECO:0000256" key="1">
    <source>
        <dbReference type="SAM" id="Coils"/>
    </source>
</evidence>
<dbReference type="PANTHER" id="PTHR46657:SF1">
    <property type="entry name" value="CENTROSOMAL PROTEIN OF 128 KDA"/>
    <property type="match status" value="1"/>
</dbReference>
<keyword evidence="1" id="KW-0175">Coiled coil</keyword>
<organism evidence="3 4">
    <name type="scientific">Patella caerulea</name>
    <name type="common">Rayed Mediterranean limpet</name>
    <dbReference type="NCBI Taxonomy" id="87958"/>
    <lineage>
        <taxon>Eukaryota</taxon>
        <taxon>Metazoa</taxon>
        <taxon>Spiralia</taxon>
        <taxon>Lophotrochozoa</taxon>
        <taxon>Mollusca</taxon>
        <taxon>Gastropoda</taxon>
        <taxon>Patellogastropoda</taxon>
        <taxon>Patelloidea</taxon>
        <taxon>Patellidae</taxon>
        <taxon>Patella</taxon>
    </lineage>
</organism>
<feature type="region of interest" description="Disordered" evidence="2">
    <location>
        <begin position="553"/>
        <end position="580"/>
    </location>
</feature>
<proteinExistence type="predicted"/>
<feature type="compositionally biased region" description="Low complexity" evidence="2">
    <location>
        <begin position="567"/>
        <end position="580"/>
    </location>
</feature>
<feature type="coiled-coil region" evidence="1">
    <location>
        <begin position="588"/>
        <end position="768"/>
    </location>
</feature>
<reference evidence="3 4" key="1">
    <citation type="submission" date="2024-01" db="EMBL/GenBank/DDBJ databases">
        <title>The genome of the rayed Mediterranean limpet Patella caerulea (Linnaeus, 1758).</title>
        <authorList>
            <person name="Anh-Thu Weber A."/>
            <person name="Halstead-Nussloch G."/>
        </authorList>
    </citation>
    <scope>NUCLEOTIDE SEQUENCE [LARGE SCALE GENOMIC DNA]</scope>
    <source>
        <strain evidence="3">AATW-2023a</strain>
        <tissue evidence="3">Whole specimen</tissue>
    </source>
</reference>
<gene>
    <name evidence="3" type="ORF">SNE40_017681</name>
</gene>
<evidence type="ECO:0000313" key="3">
    <source>
        <dbReference type="EMBL" id="KAK6174395.1"/>
    </source>
</evidence>
<protein>
    <submittedName>
        <fullName evidence="3">Uncharacterized protein</fullName>
    </submittedName>
</protein>
<name>A0AAN8JFH7_PATCE</name>
<sequence length="878" mass="102894">MSTGTSEDYYEVRDHYVPVDPRTVDQLNSNLRDTKQNLRSLDKMLGTYRDLSEERQSAVNRLRDELDHTHEQIQDEMYRNSTLRDRDYLSDSENSRSRSRKRKSQVKFADDMHRELHGIHGTVRDLSAEQMKIEETFKREMERRERHDRETRKALRDLNDNVRNLSPDPLATRVEKRLQAIQSDLKADNGLHNISTELKSALHRHPSREDLIRHEYLASETFKHKLDLNLEHVKKRLDESEGSRRVLQQQVDDLRNHLSKAEAERQRSKLQMDQARMEEEFRQRQLRNEYAPERKSLEREIHELRTQLTRSVNAVTEVEDLRRTNEKSEKQRAQLSDHIETLVKDLENRDKTNAKLITELKEMSDKYNDSERQKNSFSAQLEDVTQKFRETTQQYQQASNELRDTQSSLQTTEKKKDEFKGRAQETVRQWKMKVKQLENELDRQKHSGKEMLKRNEQLIKEMEGLRHGTNHSLMHVDAIKRELAEALAVRATQDEQLRIKDIEVSDLKSYKLDLEGEVRDARSMAERMESELQHCQTQLMRVTQDRAILESRLSAAESSQMTSQDHASQLQSEQQKLSSAKSELMTQLMEANGSVQGLKQKLTDLQRSERAAREELESCKRQLAEERGGHHNGVESLKEELNHLKNREVQTRLEVTRRFKHGLAEYEAMVNALKVDLTEERSARKILRKNEDALLMKVDELENRLKESQEENIALLTQIDHLRSEKESKANFLHQDDVNRVKKLEDSLEDAQSELLRLEKNQRTVIAEIAREIDELLIAASFCPSSIYQPLNGKTGIFGSVSHLIADVKNKLKWLKSEIEVRIKRESKWQKALHEVLNGTEKDRSYLLKELIKQEGQLEDVLAAKEDLVLTLKQCKAS</sequence>
<feature type="coiled-coil region" evidence="1">
    <location>
        <begin position="511"/>
        <end position="545"/>
    </location>
</feature>